<organism evidence="1 2">
    <name type="scientific">Hamiltosporidium tvaerminnensis</name>
    <dbReference type="NCBI Taxonomy" id="1176355"/>
    <lineage>
        <taxon>Eukaryota</taxon>
        <taxon>Fungi</taxon>
        <taxon>Fungi incertae sedis</taxon>
        <taxon>Microsporidia</taxon>
        <taxon>Dubosqiidae</taxon>
        <taxon>Hamiltosporidium</taxon>
    </lineage>
</organism>
<keyword evidence="2" id="KW-1185">Reference proteome</keyword>
<dbReference type="Gene3D" id="3.80.10.10">
    <property type="entry name" value="Ribonuclease Inhibitor"/>
    <property type="match status" value="1"/>
</dbReference>
<comment type="caution">
    <text evidence="1">The sequence shown here is derived from an EMBL/GenBank/DDBJ whole genome shotgun (WGS) entry which is preliminary data.</text>
</comment>
<evidence type="ECO:0000313" key="2">
    <source>
        <dbReference type="Proteomes" id="UP000292282"/>
    </source>
</evidence>
<proteinExistence type="predicted"/>
<dbReference type="VEuPathDB" id="MicrosporidiaDB:CWI38_0830p0030"/>
<dbReference type="AlphaFoldDB" id="A0A4Q9LWN7"/>
<gene>
    <name evidence="1" type="ORF">CWI38_0830p0030</name>
</gene>
<evidence type="ECO:0000313" key="1">
    <source>
        <dbReference type="EMBL" id="TBU12251.1"/>
    </source>
</evidence>
<protein>
    <submittedName>
        <fullName evidence="1">Uncharacterized protein</fullName>
    </submittedName>
</protein>
<dbReference type="Proteomes" id="UP000292282">
    <property type="component" value="Unassembled WGS sequence"/>
</dbReference>
<dbReference type="InterPro" id="IPR032675">
    <property type="entry name" value="LRR_dom_sf"/>
</dbReference>
<sequence length="755" mass="89277">MIQKKIFSEILIFINLLEVEKPAFNDFISYVSNEESNRYGCFSNFNKRKRKGVFLKGLCKETRKIVRKRISVHHLNPLNLKTNEFGTEVKQEIQIYLPHITASDFDLFCKMLQFYCDPLDYLPLETFFKFLNILSCLNLVLDKNLDKILLNLLISVRFPLENDIYELKPTILQYIETYTISSDIVTTMGKLFKNLSLFKIGFELILFLNTTNEKMYHYYNVKFETKSAILISKNLKKIFSNQNFKNTLIFKVIFIVFLKMNFKTAIFHTIPSKNTELRHFLSQILDSVDKVIFYKLSIDKNLISFLNKENCFNNLTTVYFFLPELQSNILSFINYLLNISEIFIEFDECFEESEYKKTNMNYQVVIKVVRYRLNRLVILENFEFLDIKNYILNSVFEIKSINDFEEQFRFLNKIVELNNVRVFLYGIIPLATINIIETYIWCTSINLILDFKNEIYSLQIIPFANVKTLKIRNTVINTGFIGCILNIPALENLYLFDCSITEYNETVSYPKNDSITSLNLYGKEMIGIGFIYKFLSSMINLENLALFNDNLSVLLDSDQKCKFSPKIQLKVLEFCCIFKNSKCDCFFYFPFFVNQEISFEQGFPPGTLKKIFSIPENTNIKKLSYLDNYLDYSDIGALENLKLLENIEWTGNNSKIRFYMLFNITKTYNIKFLDLNEVEFVRKDIKFICSLKSLEILNLTMCSFKKKCYRMIRRNKLKTLKCFYFENFFSTKNKKIKMHLQEEFPSSILSISLDN</sequence>
<dbReference type="SUPFAM" id="SSF52047">
    <property type="entry name" value="RNI-like"/>
    <property type="match status" value="1"/>
</dbReference>
<reference evidence="1 2" key="1">
    <citation type="submission" date="2017-12" db="EMBL/GenBank/DDBJ databases">
        <authorList>
            <person name="Pombert J.-F."/>
            <person name="Haag K.L."/>
            <person name="Ebert D."/>
        </authorList>
    </citation>
    <scope>NUCLEOTIDE SEQUENCE [LARGE SCALE GENOMIC DNA]</scope>
    <source>
        <strain evidence="1">IL-G-3</strain>
    </source>
</reference>
<name>A0A4Q9LWN7_9MICR</name>
<dbReference type="EMBL" id="PITK01000830">
    <property type="protein sequence ID" value="TBU12251.1"/>
    <property type="molecule type" value="Genomic_DNA"/>
</dbReference>
<accession>A0A4Q9LWN7</accession>